<feature type="signal peptide" evidence="1">
    <location>
        <begin position="1"/>
        <end position="17"/>
    </location>
</feature>
<gene>
    <name evidence="2" type="ORF">FH779_13325</name>
</gene>
<dbReference type="InterPro" id="IPR005901">
    <property type="entry name" value="GLPGLI"/>
</dbReference>
<feature type="chain" id="PRO_5028822621" evidence="1">
    <location>
        <begin position="18"/>
        <end position="252"/>
    </location>
</feature>
<organism evidence="2 3">
    <name type="scientific">Empedobacter falsenii</name>
    <dbReference type="NCBI Taxonomy" id="343874"/>
    <lineage>
        <taxon>Bacteria</taxon>
        <taxon>Pseudomonadati</taxon>
        <taxon>Bacteroidota</taxon>
        <taxon>Flavobacteriia</taxon>
        <taxon>Flavobacteriales</taxon>
        <taxon>Weeksellaceae</taxon>
        <taxon>Empedobacter</taxon>
    </lineage>
</organism>
<reference evidence="2 3" key="1">
    <citation type="submission" date="2019-06" db="EMBL/GenBank/DDBJ databases">
        <title>Emergence of pandrug resistant Empedobacter falsenii in China.</title>
        <authorList>
            <person name="Dong N."/>
            <person name="Chen S."/>
            <person name="Zhang R."/>
        </authorList>
    </citation>
    <scope>NUCLEOTIDE SEQUENCE [LARGE SCALE GENOMIC DNA]</scope>
    <source>
        <strain evidence="2 3">1681-1</strain>
    </source>
</reference>
<evidence type="ECO:0000313" key="3">
    <source>
        <dbReference type="Proteomes" id="UP000510643"/>
    </source>
</evidence>
<keyword evidence="3" id="KW-1185">Reference proteome</keyword>
<dbReference type="EMBL" id="CP040908">
    <property type="protein sequence ID" value="QLL59009.1"/>
    <property type="molecule type" value="Genomic_DNA"/>
</dbReference>
<dbReference type="Proteomes" id="UP000510643">
    <property type="component" value="Chromosome"/>
</dbReference>
<proteinExistence type="predicted"/>
<sequence>MKKLITLIILFSSFANAQIYEVEYETQIKVKYNEKGLDFYKEISDPEVRKQNIDQNENPLALDFKFILNKDEANTIELPKVQNGQGQIVFIKKSAPYMYFGTTYFNHAKQETLMQQDVYGKKYIVYDKINNLDWKLSNETKNILGYKVQKATANFNDRIFVAWFVPEMKTDLMLINFKSPGGLVLDLEIFYEDEMGKYFVVYKANSIKEKTKFKFIVPTKGNRISSDELEIIWEDLDKKRNEANNQGIEKKD</sequence>
<dbReference type="NCBIfam" id="TIGR01200">
    <property type="entry name" value="GLPGLI"/>
    <property type="match status" value="1"/>
</dbReference>
<dbReference type="GeneID" id="78402457"/>
<dbReference type="KEGG" id="efal:FH779_13325"/>
<dbReference type="AlphaFoldDB" id="A0A7H9DWB4"/>
<protein>
    <submittedName>
        <fullName evidence="2">GLPGLI family protein</fullName>
    </submittedName>
</protein>
<evidence type="ECO:0000313" key="2">
    <source>
        <dbReference type="EMBL" id="QLL59009.1"/>
    </source>
</evidence>
<keyword evidence="1" id="KW-0732">Signal</keyword>
<dbReference type="RefSeq" id="WP_180905059.1">
    <property type="nucleotide sequence ID" value="NZ_CP040908.1"/>
</dbReference>
<name>A0A7H9DWB4_9FLAO</name>
<accession>A0A7H9DWB4</accession>
<evidence type="ECO:0000256" key="1">
    <source>
        <dbReference type="SAM" id="SignalP"/>
    </source>
</evidence>